<evidence type="ECO:0000313" key="4">
    <source>
        <dbReference type="RefSeq" id="XP_015971737.1"/>
    </source>
</evidence>
<dbReference type="Proteomes" id="UP000515211">
    <property type="component" value="Chromosome 6"/>
</dbReference>
<dbReference type="OrthoDB" id="670661at2759"/>
<dbReference type="GeneID" id="107495158"/>
<protein>
    <submittedName>
        <fullName evidence="4">Auxin-responsive protein SAUR36-like</fullName>
    </submittedName>
</protein>
<dbReference type="PANTHER" id="PTHR31374:SF137">
    <property type="entry name" value="SAUR FAMILY PROTEIN"/>
    <property type="match status" value="1"/>
</dbReference>
<accession>A0A6P4DPD9</accession>
<dbReference type="AlphaFoldDB" id="A0A6P4DPD9"/>
<evidence type="ECO:0000313" key="3">
    <source>
        <dbReference type="Proteomes" id="UP000515211"/>
    </source>
</evidence>
<dbReference type="InterPro" id="IPR003676">
    <property type="entry name" value="SAUR_fam"/>
</dbReference>
<feature type="region of interest" description="Disordered" evidence="2">
    <location>
        <begin position="50"/>
        <end position="73"/>
    </location>
</feature>
<dbReference type="KEGG" id="adu:107495158"/>
<dbReference type="RefSeq" id="XP_015971737.1">
    <property type="nucleotide sequence ID" value="XM_016116251.3"/>
</dbReference>
<dbReference type="GO" id="GO:0009733">
    <property type="term" value="P:response to auxin"/>
    <property type="evidence" value="ECO:0007669"/>
    <property type="project" value="InterPro"/>
</dbReference>
<gene>
    <name evidence="4" type="primary">LOC107495158</name>
</gene>
<name>A0A6P4DPD9_ARADU</name>
<evidence type="ECO:0000256" key="1">
    <source>
        <dbReference type="ARBA" id="ARBA00006974"/>
    </source>
</evidence>
<organism evidence="3 4">
    <name type="scientific">Arachis duranensis</name>
    <name type="common">Wild peanut</name>
    <dbReference type="NCBI Taxonomy" id="130453"/>
    <lineage>
        <taxon>Eukaryota</taxon>
        <taxon>Viridiplantae</taxon>
        <taxon>Streptophyta</taxon>
        <taxon>Embryophyta</taxon>
        <taxon>Tracheophyta</taxon>
        <taxon>Spermatophyta</taxon>
        <taxon>Magnoliopsida</taxon>
        <taxon>eudicotyledons</taxon>
        <taxon>Gunneridae</taxon>
        <taxon>Pentapetalae</taxon>
        <taxon>rosids</taxon>
        <taxon>fabids</taxon>
        <taxon>Fabales</taxon>
        <taxon>Fabaceae</taxon>
        <taxon>Papilionoideae</taxon>
        <taxon>50 kb inversion clade</taxon>
        <taxon>dalbergioids sensu lato</taxon>
        <taxon>Dalbergieae</taxon>
        <taxon>Pterocarpus clade</taxon>
        <taxon>Arachis</taxon>
    </lineage>
</organism>
<dbReference type="Pfam" id="PF02519">
    <property type="entry name" value="Auxin_inducible"/>
    <property type="match status" value="1"/>
</dbReference>
<reference evidence="3" key="1">
    <citation type="journal article" date="2016" name="Nat. Genet.">
        <title>The genome sequences of Arachis duranensis and Arachis ipaensis, the diploid ancestors of cultivated peanut.</title>
        <authorList>
            <person name="Bertioli D.J."/>
            <person name="Cannon S.B."/>
            <person name="Froenicke L."/>
            <person name="Huang G."/>
            <person name="Farmer A.D."/>
            <person name="Cannon E.K."/>
            <person name="Liu X."/>
            <person name="Gao D."/>
            <person name="Clevenger J."/>
            <person name="Dash S."/>
            <person name="Ren L."/>
            <person name="Moretzsohn M.C."/>
            <person name="Shirasawa K."/>
            <person name="Huang W."/>
            <person name="Vidigal B."/>
            <person name="Abernathy B."/>
            <person name="Chu Y."/>
            <person name="Niederhuth C.E."/>
            <person name="Umale P."/>
            <person name="Araujo A.C."/>
            <person name="Kozik A."/>
            <person name="Kim K.D."/>
            <person name="Burow M.D."/>
            <person name="Varshney R.K."/>
            <person name="Wang X."/>
            <person name="Zhang X."/>
            <person name="Barkley N."/>
            <person name="Guimaraes P.M."/>
            <person name="Isobe S."/>
            <person name="Guo B."/>
            <person name="Liao B."/>
            <person name="Stalker H.T."/>
            <person name="Schmitz R.J."/>
            <person name="Scheffler B.E."/>
            <person name="Leal-Bertioli S.C."/>
            <person name="Xun X."/>
            <person name="Jackson S.A."/>
            <person name="Michelmore R."/>
            <person name="Ozias-Akins P."/>
        </authorList>
    </citation>
    <scope>NUCLEOTIDE SEQUENCE [LARGE SCALE GENOMIC DNA]</scope>
    <source>
        <strain evidence="3">cv. V14167</strain>
    </source>
</reference>
<proteinExistence type="inferred from homology"/>
<evidence type="ECO:0000256" key="2">
    <source>
        <dbReference type="SAM" id="MobiDB-lite"/>
    </source>
</evidence>
<comment type="similarity">
    <text evidence="1">Belongs to the ARG7 family.</text>
</comment>
<keyword evidence="3" id="KW-1185">Reference proteome</keyword>
<dbReference type="PANTHER" id="PTHR31374">
    <property type="entry name" value="AUXIN-INDUCED PROTEIN-LIKE-RELATED"/>
    <property type="match status" value="1"/>
</dbReference>
<reference evidence="4" key="2">
    <citation type="submission" date="2025-08" db="UniProtKB">
        <authorList>
            <consortium name="RefSeq"/>
        </authorList>
    </citation>
    <scope>IDENTIFICATION</scope>
    <source>
        <tissue evidence="4">Whole plant</tissue>
    </source>
</reference>
<sequence>MQPQITLHYFQNQKEIHQKPTMSMDPRKSNKIREIVRLQQILKKWRRIASNNTNNNNNNHDDHRRTTANTGTTTSKSIKFLKRTLSLSERDVAQTANNNTVVPKGYLAICVGEELKRFVIPTVYLGHQAFQILLREAEEEFGFQQTGVLRIPCEVSVFESILKMVEGKNNGRNNNQKEKVSTTTANQECRLNAEEIMSCCSSSSDNQLAYSHHPQSPLCR</sequence>